<protein>
    <submittedName>
        <fullName evidence="1">Uncharacterized protein</fullName>
    </submittedName>
</protein>
<accession>A0A7C5H899</accession>
<evidence type="ECO:0000313" key="1">
    <source>
        <dbReference type="EMBL" id="HHE31818.1"/>
    </source>
</evidence>
<reference evidence="1" key="1">
    <citation type="journal article" date="2020" name="mSystems">
        <title>Genome- and Community-Level Interaction Insights into Carbon Utilization and Element Cycling Functions of Hydrothermarchaeota in Hydrothermal Sediment.</title>
        <authorList>
            <person name="Zhou Z."/>
            <person name="Liu Y."/>
            <person name="Xu W."/>
            <person name="Pan J."/>
            <person name="Luo Z.H."/>
            <person name="Li M."/>
        </authorList>
    </citation>
    <scope>NUCLEOTIDE SEQUENCE [LARGE SCALE GENOMIC DNA]</scope>
    <source>
        <strain evidence="1">HyVt-633</strain>
    </source>
</reference>
<comment type="caution">
    <text evidence="1">The sequence shown here is derived from an EMBL/GenBank/DDBJ whole genome shotgun (WGS) entry which is preliminary data.</text>
</comment>
<sequence length="76" mass="8429">MRWSSAAHSEAGRHSLPVDFRKAWFVIVNRSNHPAQASSVRSGSNKGVDYEKSGKVTEKTVITFSACFSCLKLEEL</sequence>
<dbReference type="Proteomes" id="UP000886058">
    <property type="component" value="Unassembled WGS sequence"/>
</dbReference>
<gene>
    <name evidence="1" type="ORF">ENL07_04120</name>
</gene>
<proteinExistence type="predicted"/>
<name>A0A7C5H899_9CHLB</name>
<dbReference type="EMBL" id="DRSQ01000087">
    <property type="protein sequence ID" value="HHE31818.1"/>
    <property type="molecule type" value="Genomic_DNA"/>
</dbReference>
<organism evidence="1">
    <name type="scientific">Chlorobaculum parvum</name>
    <dbReference type="NCBI Taxonomy" id="274539"/>
    <lineage>
        <taxon>Bacteria</taxon>
        <taxon>Pseudomonadati</taxon>
        <taxon>Chlorobiota</taxon>
        <taxon>Chlorobiia</taxon>
        <taxon>Chlorobiales</taxon>
        <taxon>Chlorobiaceae</taxon>
        <taxon>Chlorobaculum</taxon>
    </lineage>
</organism>
<dbReference type="AlphaFoldDB" id="A0A7C5H899"/>